<evidence type="ECO:0000313" key="2">
    <source>
        <dbReference type="Proteomes" id="UP001628193"/>
    </source>
</evidence>
<dbReference type="EMBL" id="BAAFGK010000004">
    <property type="protein sequence ID" value="GAB0058266.1"/>
    <property type="molecule type" value="Genomic_DNA"/>
</dbReference>
<evidence type="ECO:0000313" key="1">
    <source>
        <dbReference type="EMBL" id="GAB0058266.1"/>
    </source>
</evidence>
<gene>
    <name evidence="1" type="ORF">SIID45300_02612</name>
</gene>
<keyword evidence="2" id="KW-1185">Reference proteome</keyword>
<name>A0ABQ0CBL1_9PROT</name>
<protein>
    <recommendedName>
        <fullName evidence="3">SapC family protein</fullName>
    </recommendedName>
</protein>
<reference evidence="1 2" key="2">
    <citation type="submission" date="2024-09" db="EMBL/GenBank/DDBJ databases">
        <title>Draft genome sequence of Candidatus Magnetaquicoccaceae bacterium FCR-1.</title>
        <authorList>
            <person name="Shimoshige H."/>
            <person name="Shimamura S."/>
            <person name="Taoka A."/>
            <person name="Kobayashi H."/>
            <person name="Maekawa T."/>
        </authorList>
    </citation>
    <scope>NUCLEOTIDE SEQUENCE [LARGE SCALE GENOMIC DNA]</scope>
    <source>
        <strain evidence="1 2">FCR-1</strain>
    </source>
</reference>
<dbReference type="InterPro" id="IPR010836">
    <property type="entry name" value="SapC"/>
</dbReference>
<dbReference type="Pfam" id="PF07277">
    <property type="entry name" value="SapC"/>
    <property type="match status" value="1"/>
</dbReference>
<organism evidence="1 2">
    <name type="scientific">Candidatus Magnetaquiglobus chichijimensis</name>
    <dbReference type="NCBI Taxonomy" id="3141448"/>
    <lineage>
        <taxon>Bacteria</taxon>
        <taxon>Pseudomonadati</taxon>
        <taxon>Pseudomonadota</taxon>
        <taxon>Magnetococcia</taxon>
        <taxon>Magnetococcales</taxon>
        <taxon>Candidatus Magnetaquicoccaceae</taxon>
        <taxon>Candidatus Magnetaquiglobus</taxon>
    </lineage>
</organism>
<sequence>MAELLFYQKPVVLDRQRHRQWRIIRQERPHDFAARTNSVLLTGAEFIEAAREYAIFFARVGSKILPLVLLSPRDNENLFVRPDGIWEARYIPGFVRRYPFVLAGGEHDSQLTVCIDAAYSGILSTGVGERLFDDQGQQTPWLQSVVRFLQQFQEWVRRTEVFVNRLEGMDLFVSVVDRPEMRGWGVPASPDLLVVDEKKLLELSKPQALELFRCGELAWVHAHLASLGNLGRLMELMARRTGGE</sequence>
<comment type="caution">
    <text evidence="1">The sequence shown here is derived from an EMBL/GenBank/DDBJ whole genome shotgun (WGS) entry which is preliminary data.</text>
</comment>
<proteinExistence type="predicted"/>
<evidence type="ECO:0008006" key="3">
    <source>
        <dbReference type="Google" id="ProtNLM"/>
    </source>
</evidence>
<dbReference type="Proteomes" id="UP001628193">
    <property type="component" value="Unassembled WGS sequence"/>
</dbReference>
<dbReference type="RefSeq" id="WP_420905944.1">
    <property type="nucleotide sequence ID" value="NZ_BAAFGK010000004.1"/>
</dbReference>
<accession>A0ABQ0CBL1</accession>
<reference evidence="1 2" key="1">
    <citation type="submission" date="2024-05" db="EMBL/GenBank/DDBJ databases">
        <authorList>
            <consortium name="Candidatus Magnetaquicoccaceae bacterium FCR-1 genome sequencing consortium"/>
            <person name="Shimoshige H."/>
            <person name="Shimamura S."/>
            <person name="Taoka A."/>
            <person name="Kobayashi H."/>
            <person name="Maekawa T."/>
        </authorList>
    </citation>
    <scope>NUCLEOTIDE SEQUENCE [LARGE SCALE GENOMIC DNA]</scope>
    <source>
        <strain evidence="1 2">FCR-1</strain>
    </source>
</reference>